<dbReference type="PANTHER" id="PTHR24092">
    <property type="entry name" value="PROBABLE PHOSPHOLIPID-TRANSPORTING ATPASE"/>
    <property type="match status" value="1"/>
</dbReference>
<dbReference type="EMBL" id="JAHRHJ020003813">
    <property type="protein sequence ID" value="KAH9288212.1"/>
    <property type="molecule type" value="Genomic_DNA"/>
</dbReference>
<sequence>VATLIRYNAGKVVLCIGDGANDVSMIQAAHIGIAVRGQEGMQAVMASDFAISQFRFLTDLLLVHGRLSYVRISKVLTYVFYKNITLIMTQFWFTLFCGYSTTNFYDDWYQSLYNVLFTSLPVFAIGIFDQDVSVEMSKQCPQLYKTGIENLYFRWQLLARWLLSSVFQSFIIFYFSVLTGYGGKTHGKILGQWDVATLAFSSVVIVVNLRILIGSSFLTLWHFASIFGSIVIWLIFLIIYTSVYSIWDFEENVYGQLLVPVSTLDFWFMIFLSSVAVLSVDLAIEGFQRRCMPYDYQVIQDVELSLAKDVFNR</sequence>
<feature type="transmembrane region" description="Helical" evidence="9">
    <location>
        <begin position="195"/>
        <end position="213"/>
    </location>
</feature>
<evidence type="ECO:0000256" key="8">
    <source>
        <dbReference type="ARBA" id="ARBA00023136"/>
    </source>
</evidence>
<dbReference type="AlphaFoldDB" id="A0AA38BRR6"/>
<gene>
    <name evidence="11" type="ORF">KI387_032329</name>
</gene>
<dbReference type="Pfam" id="PF16212">
    <property type="entry name" value="PhoLip_ATPase_C"/>
    <property type="match status" value="1"/>
</dbReference>
<evidence type="ECO:0000259" key="10">
    <source>
        <dbReference type="Pfam" id="PF16212"/>
    </source>
</evidence>
<dbReference type="GO" id="GO:0045332">
    <property type="term" value="P:phospholipid translocation"/>
    <property type="evidence" value="ECO:0007669"/>
    <property type="project" value="TreeGrafter"/>
</dbReference>
<feature type="transmembrane region" description="Helical" evidence="9">
    <location>
        <begin position="266"/>
        <end position="284"/>
    </location>
</feature>
<keyword evidence="6" id="KW-0460">Magnesium</keyword>
<evidence type="ECO:0000256" key="4">
    <source>
        <dbReference type="ARBA" id="ARBA00022692"/>
    </source>
</evidence>
<feature type="transmembrane region" description="Helical" evidence="9">
    <location>
        <begin position="161"/>
        <end position="183"/>
    </location>
</feature>
<evidence type="ECO:0000256" key="1">
    <source>
        <dbReference type="ARBA" id="ARBA00004141"/>
    </source>
</evidence>
<feature type="transmembrane region" description="Helical" evidence="9">
    <location>
        <begin position="75"/>
        <end position="96"/>
    </location>
</feature>
<dbReference type="InterPro" id="IPR036412">
    <property type="entry name" value="HAD-like_sf"/>
</dbReference>
<feature type="non-terminal residue" evidence="11">
    <location>
        <position position="1"/>
    </location>
</feature>
<proteinExistence type="predicted"/>
<evidence type="ECO:0000256" key="6">
    <source>
        <dbReference type="ARBA" id="ARBA00022842"/>
    </source>
</evidence>
<comment type="caution">
    <text evidence="11">The sequence shown here is derived from an EMBL/GenBank/DDBJ whole genome shotgun (WGS) entry which is preliminary data.</text>
</comment>
<keyword evidence="12" id="KW-1185">Reference proteome</keyword>
<evidence type="ECO:0000313" key="12">
    <source>
        <dbReference type="Proteomes" id="UP000824469"/>
    </source>
</evidence>
<dbReference type="PANTHER" id="PTHR24092:SF180">
    <property type="entry name" value="PHOSPHOLIPID-TRANSPORTING ATPASE DNF1-RELATED"/>
    <property type="match status" value="1"/>
</dbReference>
<feature type="transmembrane region" description="Helical" evidence="9">
    <location>
        <begin position="220"/>
        <end position="246"/>
    </location>
</feature>
<evidence type="ECO:0000256" key="3">
    <source>
        <dbReference type="ARBA" id="ARBA00022448"/>
    </source>
</evidence>
<comment type="subcellular location">
    <subcellularLocation>
        <location evidence="2">Endomembrane system</location>
    </subcellularLocation>
    <subcellularLocation>
        <location evidence="1">Membrane</location>
        <topology evidence="1">Multi-pass membrane protein</topology>
    </subcellularLocation>
</comment>
<keyword evidence="3" id="KW-0813">Transport</keyword>
<dbReference type="GO" id="GO:0140326">
    <property type="term" value="F:ATPase-coupled intramembrane lipid transporter activity"/>
    <property type="evidence" value="ECO:0007669"/>
    <property type="project" value="TreeGrafter"/>
</dbReference>
<feature type="transmembrane region" description="Helical" evidence="9">
    <location>
        <begin position="108"/>
        <end position="128"/>
    </location>
</feature>
<dbReference type="InterPro" id="IPR023298">
    <property type="entry name" value="ATPase_P-typ_TM_dom_sf"/>
</dbReference>
<dbReference type="InterPro" id="IPR023214">
    <property type="entry name" value="HAD_sf"/>
</dbReference>
<dbReference type="SUPFAM" id="SSF56784">
    <property type="entry name" value="HAD-like"/>
    <property type="match status" value="1"/>
</dbReference>
<dbReference type="InterPro" id="IPR001757">
    <property type="entry name" value="P_typ_ATPase"/>
</dbReference>
<feature type="domain" description="P-type ATPase C-terminal" evidence="10">
    <location>
        <begin position="44"/>
        <end position="293"/>
    </location>
</feature>
<name>A0AA38BRR6_TAXCH</name>
<dbReference type="SUPFAM" id="SSF81665">
    <property type="entry name" value="Calcium ATPase, transmembrane domain M"/>
    <property type="match status" value="1"/>
</dbReference>
<evidence type="ECO:0000256" key="9">
    <source>
        <dbReference type="SAM" id="Phobius"/>
    </source>
</evidence>
<keyword evidence="8 9" id="KW-0472">Membrane</keyword>
<dbReference type="GO" id="GO:0005886">
    <property type="term" value="C:plasma membrane"/>
    <property type="evidence" value="ECO:0007669"/>
    <property type="project" value="TreeGrafter"/>
</dbReference>
<evidence type="ECO:0000256" key="2">
    <source>
        <dbReference type="ARBA" id="ARBA00004308"/>
    </source>
</evidence>
<feature type="non-terminal residue" evidence="11">
    <location>
        <position position="313"/>
    </location>
</feature>
<evidence type="ECO:0000256" key="7">
    <source>
        <dbReference type="ARBA" id="ARBA00022989"/>
    </source>
</evidence>
<dbReference type="Proteomes" id="UP000824469">
    <property type="component" value="Unassembled WGS sequence"/>
</dbReference>
<dbReference type="OMA" id="WHFASIF"/>
<keyword evidence="7 9" id="KW-1133">Transmembrane helix</keyword>
<dbReference type="InterPro" id="IPR032630">
    <property type="entry name" value="P_typ_ATPase_c"/>
</dbReference>
<dbReference type="GO" id="GO:0005524">
    <property type="term" value="F:ATP binding"/>
    <property type="evidence" value="ECO:0007669"/>
    <property type="project" value="InterPro"/>
</dbReference>
<protein>
    <recommendedName>
        <fullName evidence="10">P-type ATPase C-terminal domain-containing protein</fullName>
    </recommendedName>
</protein>
<dbReference type="GO" id="GO:0016887">
    <property type="term" value="F:ATP hydrolysis activity"/>
    <property type="evidence" value="ECO:0007669"/>
    <property type="project" value="InterPro"/>
</dbReference>
<organism evidence="11 12">
    <name type="scientific">Taxus chinensis</name>
    <name type="common">Chinese yew</name>
    <name type="synonym">Taxus wallichiana var. chinensis</name>
    <dbReference type="NCBI Taxonomy" id="29808"/>
    <lineage>
        <taxon>Eukaryota</taxon>
        <taxon>Viridiplantae</taxon>
        <taxon>Streptophyta</taxon>
        <taxon>Embryophyta</taxon>
        <taxon>Tracheophyta</taxon>
        <taxon>Spermatophyta</taxon>
        <taxon>Pinopsida</taxon>
        <taxon>Pinidae</taxon>
        <taxon>Conifers II</taxon>
        <taxon>Cupressales</taxon>
        <taxon>Taxaceae</taxon>
        <taxon>Taxus</taxon>
    </lineage>
</organism>
<dbReference type="GO" id="GO:0046872">
    <property type="term" value="F:metal ion binding"/>
    <property type="evidence" value="ECO:0007669"/>
    <property type="project" value="UniProtKB-KW"/>
</dbReference>
<reference evidence="11 12" key="1">
    <citation type="journal article" date="2021" name="Nat. Plants">
        <title>The Taxus genome provides insights into paclitaxel biosynthesis.</title>
        <authorList>
            <person name="Xiong X."/>
            <person name="Gou J."/>
            <person name="Liao Q."/>
            <person name="Li Y."/>
            <person name="Zhou Q."/>
            <person name="Bi G."/>
            <person name="Li C."/>
            <person name="Du R."/>
            <person name="Wang X."/>
            <person name="Sun T."/>
            <person name="Guo L."/>
            <person name="Liang H."/>
            <person name="Lu P."/>
            <person name="Wu Y."/>
            <person name="Zhang Z."/>
            <person name="Ro D.K."/>
            <person name="Shang Y."/>
            <person name="Huang S."/>
            <person name="Yan J."/>
        </authorList>
    </citation>
    <scope>NUCLEOTIDE SEQUENCE [LARGE SCALE GENOMIC DNA]</scope>
    <source>
        <strain evidence="11">Ta-2019</strain>
    </source>
</reference>
<accession>A0AA38BRR6</accession>
<evidence type="ECO:0000256" key="5">
    <source>
        <dbReference type="ARBA" id="ARBA00022723"/>
    </source>
</evidence>
<keyword evidence="5" id="KW-0479">Metal-binding</keyword>
<dbReference type="Gene3D" id="3.40.50.1000">
    <property type="entry name" value="HAD superfamily/HAD-like"/>
    <property type="match status" value="1"/>
</dbReference>
<dbReference type="NCBIfam" id="TIGR01494">
    <property type="entry name" value="ATPase_P-type"/>
    <property type="match status" value="1"/>
</dbReference>
<evidence type="ECO:0000313" key="11">
    <source>
        <dbReference type="EMBL" id="KAH9288212.1"/>
    </source>
</evidence>
<keyword evidence="4 9" id="KW-0812">Transmembrane</keyword>